<organism evidence="1 2">
    <name type="scientific">Methylobacterium tarhaniae</name>
    <dbReference type="NCBI Taxonomy" id="1187852"/>
    <lineage>
        <taxon>Bacteria</taxon>
        <taxon>Pseudomonadati</taxon>
        <taxon>Pseudomonadota</taxon>
        <taxon>Alphaproteobacteria</taxon>
        <taxon>Hyphomicrobiales</taxon>
        <taxon>Methylobacteriaceae</taxon>
        <taxon>Methylobacterium</taxon>
    </lineage>
</organism>
<accession>A0A0J6SCC5</accession>
<name>A0A0J6SCC5_9HYPH</name>
<gene>
    <name evidence="1" type="ORF">VQ03_27365</name>
</gene>
<sequence length="89" mass="9812">MIPASDQFGPWLPGLDRTEQVARLRALRAIVRLLTGSRGAELYQLLKAAETHPEALEPAAHALAHLEPLDRRQVLACFAALHRPDRVAS</sequence>
<proteinExistence type="predicted"/>
<comment type="caution">
    <text evidence="1">The sequence shown here is derived from an EMBL/GenBank/DDBJ whole genome shotgun (WGS) entry which is preliminary data.</text>
</comment>
<dbReference type="AlphaFoldDB" id="A0A0J6SCC5"/>
<evidence type="ECO:0000313" key="1">
    <source>
        <dbReference type="EMBL" id="KMO31314.1"/>
    </source>
</evidence>
<dbReference type="Proteomes" id="UP000036449">
    <property type="component" value="Unassembled WGS sequence"/>
</dbReference>
<evidence type="ECO:0000313" key="2">
    <source>
        <dbReference type="Proteomes" id="UP000036449"/>
    </source>
</evidence>
<protein>
    <submittedName>
        <fullName evidence="1">Uncharacterized protein</fullName>
    </submittedName>
</protein>
<dbReference type="PATRIC" id="fig|1187852.3.peg.3487"/>
<reference evidence="1 2" key="1">
    <citation type="submission" date="2015-03" db="EMBL/GenBank/DDBJ databases">
        <title>Genome sequencing of Methylobacterium tarhaniae DSM 25844.</title>
        <authorList>
            <person name="Chaudhry V."/>
            <person name="Patil P.B."/>
        </authorList>
    </citation>
    <scope>NUCLEOTIDE SEQUENCE [LARGE SCALE GENOMIC DNA]</scope>
    <source>
        <strain evidence="1 2">DSM 25844</strain>
    </source>
</reference>
<dbReference type="RefSeq" id="WP_048454066.1">
    <property type="nucleotide sequence ID" value="NZ_LABZ01000248.1"/>
</dbReference>
<keyword evidence="2" id="KW-1185">Reference proteome</keyword>
<dbReference type="EMBL" id="LABZ01000248">
    <property type="protein sequence ID" value="KMO31314.1"/>
    <property type="molecule type" value="Genomic_DNA"/>
</dbReference>